<comment type="caution">
    <text evidence="1">The sequence shown here is derived from an EMBL/GenBank/DDBJ whole genome shotgun (WGS) entry which is preliminary data.</text>
</comment>
<organism evidence="1 2">
    <name type="scientific">Thalictrum thalictroides</name>
    <name type="common">Rue-anemone</name>
    <name type="synonym">Anemone thalictroides</name>
    <dbReference type="NCBI Taxonomy" id="46969"/>
    <lineage>
        <taxon>Eukaryota</taxon>
        <taxon>Viridiplantae</taxon>
        <taxon>Streptophyta</taxon>
        <taxon>Embryophyta</taxon>
        <taxon>Tracheophyta</taxon>
        <taxon>Spermatophyta</taxon>
        <taxon>Magnoliopsida</taxon>
        <taxon>Ranunculales</taxon>
        <taxon>Ranunculaceae</taxon>
        <taxon>Thalictroideae</taxon>
        <taxon>Thalictrum</taxon>
    </lineage>
</organism>
<reference evidence="1 2" key="1">
    <citation type="submission" date="2020-06" db="EMBL/GenBank/DDBJ databases">
        <title>Transcriptomic and genomic resources for Thalictrum thalictroides and T. hernandezii: Facilitating candidate gene discovery in an emerging model plant lineage.</title>
        <authorList>
            <person name="Arias T."/>
            <person name="Riano-Pachon D.M."/>
            <person name="Di Stilio V.S."/>
        </authorList>
    </citation>
    <scope>NUCLEOTIDE SEQUENCE [LARGE SCALE GENOMIC DNA]</scope>
    <source>
        <strain evidence="2">cv. WT478/WT964</strain>
        <tissue evidence="1">Leaves</tissue>
    </source>
</reference>
<accession>A0A7J6W9U7</accession>
<dbReference type="AlphaFoldDB" id="A0A7J6W9U7"/>
<dbReference type="Proteomes" id="UP000554482">
    <property type="component" value="Unassembled WGS sequence"/>
</dbReference>
<proteinExistence type="predicted"/>
<evidence type="ECO:0000313" key="2">
    <source>
        <dbReference type="Proteomes" id="UP000554482"/>
    </source>
</evidence>
<name>A0A7J6W9U7_THATH</name>
<keyword evidence="2" id="KW-1185">Reference proteome</keyword>
<sequence>MDTASYDAAVEGLKKLLSERGGELQAVAAAKIEQITAELKAETDGKVDFDASERLKTGFIKFKQEKYL</sequence>
<protein>
    <submittedName>
        <fullName evidence="1">Carbonic anhydrase</fullName>
    </submittedName>
</protein>
<feature type="non-terminal residue" evidence="1">
    <location>
        <position position="1"/>
    </location>
</feature>
<evidence type="ECO:0000313" key="1">
    <source>
        <dbReference type="EMBL" id="KAF5193155.1"/>
    </source>
</evidence>
<gene>
    <name evidence="1" type="ORF">FRX31_017258</name>
</gene>
<dbReference type="EMBL" id="JABWDY010020444">
    <property type="protein sequence ID" value="KAF5193155.1"/>
    <property type="molecule type" value="Genomic_DNA"/>
</dbReference>
<dbReference type="OrthoDB" id="1722301at2759"/>